<gene>
    <name evidence="2" type="ORF">QBC33DRAFT_304345</name>
</gene>
<name>A0AAJ0C4B8_9PEZI</name>
<feature type="compositionally biased region" description="Basic residues" evidence="1">
    <location>
        <begin position="111"/>
        <end position="127"/>
    </location>
</feature>
<sequence>MSSYYSDDESIDVHVKRYARAPSPHRPAPAPHYIQTISRDRDHVRERPHSYYQSGPVYLNPERTVVTTRSRSRERRSSPPTSQAPVAPVIIHNKIINEHSDDDYSSEESGRRHHRRRPSHSHSRSHHSPGSSSSHIDAARDQWELEKTRRELESLRVAQSRERDERRMDKQYREDAELQRAKRELDEIKRREKLEEEEKRIRKELELKKLEEERREAEEKERREKEAKEAVARYKAEEAERLVKEKRERELAEKEYQRRMQEDLIRAGVDEKDIEAILKKEKIKREDEKKKEDDRRHADQQLARPTYTRMSLRHLDVETLVYYNIEFDYDHEPGYVLIKRWVPEWEQDMLWEHTRKIRIIQKAEKVDHKVVLQIEDSKHKHKHKHKEDDQFMWVHKKTERRRSKSPGLLMYLAGGRPS</sequence>
<comment type="caution">
    <text evidence="2">The sequence shown here is derived from an EMBL/GenBank/DDBJ whole genome shotgun (WGS) entry which is preliminary data.</text>
</comment>
<feature type="region of interest" description="Disordered" evidence="1">
    <location>
        <begin position="63"/>
        <end position="189"/>
    </location>
</feature>
<protein>
    <submittedName>
        <fullName evidence="2">Uncharacterized protein</fullName>
    </submittedName>
</protein>
<evidence type="ECO:0000313" key="2">
    <source>
        <dbReference type="EMBL" id="KAK1769899.1"/>
    </source>
</evidence>
<dbReference type="AlphaFoldDB" id="A0AAJ0C4B8"/>
<feature type="compositionally biased region" description="Basic and acidic residues" evidence="1">
    <location>
        <begin position="137"/>
        <end position="189"/>
    </location>
</feature>
<proteinExistence type="predicted"/>
<dbReference type="RefSeq" id="XP_060286112.1">
    <property type="nucleotide sequence ID" value="XM_060423426.1"/>
</dbReference>
<reference evidence="2" key="1">
    <citation type="submission" date="2023-06" db="EMBL/GenBank/DDBJ databases">
        <title>Genome-scale phylogeny and comparative genomics of the fungal order Sordariales.</title>
        <authorList>
            <consortium name="Lawrence Berkeley National Laboratory"/>
            <person name="Hensen N."/>
            <person name="Bonometti L."/>
            <person name="Westerberg I."/>
            <person name="Brannstrom I.O."/>
            <person name="Guillou S."/>
            <person name="Cros-Aarteil S."/>
            <person name="Calhoun S."/>
            <person name="Haridas S."/>
            <person name="Kuo A."/>
            <person name="Mondo S."/>
            <person name="Pangilinan J."/>
            <person name="Riley R."/>
            <person name="Labutti K."/>
            <person name="Andreopoulos B."/>
            <person name="Lipzen A."/>
            <person name="Chen C."/>
            <person name="Yanf M."/>
            <person name="Daum C."/>
            <person name="Ng V."/>
            <person name="Clum A."/>
            <person name="Steindorff A."/>
            <person name="Ohm R."/>
            <person name="Martin F."/>
            <person name="Silar P."/>
            <person name="Natvig D."/>
            <person name="Lalanne C."/>
            <person name="Gautier V."/>
            <person name="Ament-Velasquez S.L."/>
            <person name="Kruys A."/>
            <person name="Hutchinson M.I."/>
            <person name="Powell A.J."/>
            <person name="Barry K."/>
            <person name="Miller A.N."/>
            <person name="Grigoriev I.V."/>
            <person name="Debuchy R."/>
            <person name="Gladieux P."/>
            <person name="Thoren M.H."/>
            <person name="Johannesson H."/>
        </authorList>
    </citation>
    <scope>NUCLEOTIDE SEQUENCE</scope>
    <source>
        <strain evidence="2">8032-3</strain>
    </source>
</reference>
<evidence type="ECO:0000256" key="1">
    <source>
        <dbReference type="SAM" id="MobiDB-lite"/>
    </source>
</evidence>
<evidence type="ECO:0000313" key="3">
    <source>
        <dbReference type="Proteomes" id="UP001244011"/>
    </source>
</evidence>
<dbReference type="Proteomes" id="UP001244011">
    <property type="component" value="Unassembled WGS sequence"/>
</dbReference>
<accession>A0AAJ0C4B8</accession>
<dbReference type="GeneID" id="85306613"/>
<keyword evidence="3" id="KW-1185">Reference proteome</keyword>
<dbReference type="EMBL" id="MU839001">
    <property type="protein sequence ID" value="KAK1769899.1"/>
    <property type="molecule type" value="Genomic_DNA"/>
</dbReference>
<organism evidence="2 3">
    <name type="scientific">Phialemonium atrogriseum</name>
    <dbReference type="NCBI Taxonomy" id="1093897"/>
    <lineage>
        <taxon>Eukaryota</taxon>
        <taxon>Fungi</taxon>
        <taxon>Dikarya</taxon>
        <taxon>Ascomycota</taxon>
        <taxon>Pezizomycotina</taxon>
        <taxon>Sordariomycetes</taxon>
        <taxon>Sordariomycetidae</taxon>
        <taxon>Cephalothecales</taxon>
        <taxon>Cephalothecaceae</taxon>
        <taxon>Phialemonium</taxon>
    </lineage>
</organism>